<dbReference type="Gramene" id="AET5Gv20802100.6">
    <property type="protein sequence ID" value="AET5Gv20802100.6"/>
    <property type="gene ID" value="AET5Gv20802100"/>
</dbReference>
<evidence type="ECO:0000313" key="1">
    <source>
        <dbReference type="EnsemblPlants" id="AET5Gv20802100.3"/>
    </source>
</evidence>
<protein>
    <submittedName>
        <fullName evidence="1">Uncharacterized protein</fullName>
    </submittedName>
</protein>
<sequence>MHLFNLNIYTDQRWLLSKFVESYYRWAVPMDRHGMVPDHSFLQAISSCLVAILLDKFYDMVDQGSIVLKKAKSFSFCKQGVIVEGESTPIYKERCGHIRHRIQSRPKAQGDVHIILAQRHCDWPAIQ</sequence>
<dbReference type="EnsemblPlants" id="AET5Gv20802100.2">
    <property type="protein sequence ID" value="AET5Gv20802100.2"/>
    <property type="gene ID" value="AET5Gv20802100"/>
</dbReference>
<accession>A0A453LJM1</accession>
<dbReference type="Gramene" id="AET5Gv20802100.3">
    <property type="protein sequence ID" value="AET5Gv20802100.3"/>
    <property type="gene ID" value="AET5Gv20802100"/>
</dbReference>
<dbReference type="STRING" id="200361.A0A453LJM1"/>
<dbReference type="EnsemblPlants" id="AET5Gv20802100.6">
    <property type="protein sequence ID" value="AET5Gv20802100.6"/>
    <property type="gene ID" value="AET5Gv20802100"/>
</dbReference>
<name>A0A453LJM1_AEGTS</name>
<keyword evidence="2" id="KW-1185">Reference proteome</keyword>
<dbReference type="AlphaFoldDB" id="A0A453LJM1"/>
<reference evidence="2" key="1">
    <citation type="journal article" date="2014" name="Science">
        <title>Ancient hybridizations among the ancestral genomes of bread wheat.</title>
        <authorList>
            <consortium name="International Wheat Genome Sequencing Consortium,"/>
            <person name="Marcussen T."/>
            <person name="Sandve S.R."/>
            <person name="Heier L."/>
            <person name="Spannagl M."/>
            <person name="Pfeifer M."/>
            <person name="Jakobsen K.S."/>
            <person name="Wulff B.B."/>
            <person name="Steuernagel B."/>
            <person name="Mayer K.F."/>
            <person name="Olsen O.A."/>
        </authorList>
    </citation>
    <scope>NUCLEOTIDE SEQUENCE [LARGE SCALE GENOMIC DNA]</scope>
    <source>
        <strain evidence="2">cv. AL8/78</strain>
    </source>
</reference>
<evidence type="ECO:0000313" key="2">
    <source>
        <dbReference type="Proteomes" id="UP000015105"/>
    </source>
</evidence>
<dbReference type="Proteomes" id="UP000015105">
    <property type="component" value="Chromosome 5D"/>
</dbReference>
<dbReference type="EnsemblPlants" id="AET5Gv20802100.3">
    <property type="protein sequence ID" value="AET5Gv20802100.3"/>
    <property type="gene ID" value="AET5Gv20802100"/>
</dbReference>
<reference evidence="1" key="4">
    <citation type="submission" date="2019-03" db="UniProtKB">
        <authorList>
            <consortium name="EnsemblPlants"/>
        </authorList>
    </citation>
    <scope>IDENTIFICATION</scope>
</reference>
<proteinExistence type="predicted"/>
<organism evidence="1 2">
    <name type="scientific">Aegilops tauschii subsp. strangulata</name>
    <name type="common">Goatgrass</name>
    <dbReference type="NCBI Taxonomy" id="200361"/>
    <lineage>
        <taxon>Eukaryota</taxon>
        <taxon>Viridiplantae</taxon>
        <taxon>Streptophyta</taxon>
        <taxon>Embryophyta</taxon>
        <taxon>Tracheophyta</taxon>
        <taxon>Spermatophyta</taxon>
        <taxon>Magnoliopsida</taxon>
        <taxon>Liliopsida</taxon>
        <taxon>Poales</taxon>
        <taxon>Poaceae</taxon>
        <taxon>BOP clade</taxon>
        <taxon>Pooideae</taxon>
        <taxon>Triticodae</taxon>
        <taxon>Triticeae</taxon>
        <taxon>Triticinae</taxon>
        <taxon>Aegilops</taxon>
    </lineage>
</organism>
<dbReference type="Gramene" id="AET5Gv20802100.2">
    <property type="protein sequence ID" value="AET5Gv20802100.2"/>
    <property type="gene ID" value="AET5Gv20802100"/>
</dbReference>
<reference evidence="2" key="2">
    <citation type="journal article" date="2017" name="Nat. Plants">
        <title>The Aegilops tauschii genome reveals multiple impacts of transposons.</title>
        <authorList>
            <person name="Zhao G."/>
            <person name="Zou C."/>
            <person name="Li K."/>
            <person name="Wang K."/>
            <person name="Li T."/>
            <person name="Gao L."/>
            <person name="Zhang X."/>
            <person name="Wang H."/>
            <person name="Yang Z."/>
            <person name="Liu X."/>
            <person name="Jiang W."/>
            <person name="Mao L."/>
            <person name="Kong X."/>
            <person name="Jiao Y."/>
            <person name="Jia J."/>
        </authorList>
    </citation>
    <scope>NUCLEOTIDE SEQUENCE [LARGE SCALE GENOMIC DNA]</scope>
    <source>
        <strain evidence="2">cv. AL8/78</strain>
    </source>
</reference>
<reference evidence="1" key="3">
    <citation type="journal article" date="2017" name="Nature">
        <title>Genome sequence of the progenitor of the wheat D genome Aegilops tauschii.</title>
        <authorList>
            <person name="Luo M.C."/>
            <person name="Gu Y.Q."/>
            <person name="Puiu D."/>
            <person name="Wang H."/>
            <person name="Twardziok S.O."/>
            <person name="Deal K.R."/>
            <person name="Huo N."/>
            <person name="Zhu T."/>
            <person name="Wang L."/>
            <person name="Wang Y."/>
            <person name="McGuire P.E."/>
            <person name="Liu S."/>
            <person name="Long H."/>
            <person name="Ramasamy R.K."/>
            <person name="Rodriguez J.C."/>
            <person name="Van S.L."/>
            <person name="Yuan L."/>
            <person name="Wang Z."/>
            <person name="Xia Z."/>
            <person name="Xiao L."/>
            <person name="Anderson O.D."/>
            <person name="Ouyang S."/>
            <person name="Liang Y."/>
            <person name="Zimin A.V."/>
            <person name="Pertea G."/>
            <person name="Qi P."/>
            <person name="Bennetzen J.L."/>
            <person name="Dai X."/>
            <person name="Dawson M.W."/>
            <person name="Muller H.G."/>
            <person name="Kugler K."/>
            <person name="Rivarola-Duarte L."/>
            <person name="Spannagl M."/>
            <person name="Mayer K.F.X."/>
            <person name="Lu F.H."/>
            <person name="Bevan M.W."/>
            <person name="Leroy P."/>
            <person name="Li P."/>
            <person name="You F.M."/>
            <person name="Sun Q."/>
            <person name="Liu Z."/>
            <person name="Lyons E."/>
            <person name="Wicker T."/>
            <person name="Salzberg S.L."/>
            <person name="Devos K.M."/>
            <person name="Dvorak J."/>
        </authorList>
    </citation>
    <scope>NUCLEOTIDE SEQUENCE [LARGE SCALE GENOMIC DNA]</scope>
    <source>
        <strain evidence="1">cv. AL8/78</strain>
    </source>
</reference>
<reference evidence="1" key="5">
    <citation type="journal article" date="2021" name="G3 (Bethesda)">
        <title>Aegilops tauschii genome assembly Aet v5.0 features greater sequence contiguity and improved annotation.</title>
        <authorList>
            <person name="Wang L."/>
            <person name="Zhu T."/>
            <person name="Rodriguez J.C."/>
            <person name="Deal K.R."/>
            <person name="Dubcovsky J."/>
            <person name="McGuire P.E."/>
            <person name="Lux T."/>
            <person name="Spannagl M."/>
            <person name="Mayer K.F.X."/>
            <person name="Baldrich P."/>
            <person name="Meyers B.C."/>
            <person name="Huo N."/>
            <person name="Gu Y.Q."/>
            <person name="Zhou H."/>
            <person name="Devos K.M."/>
            <person name="Bennetzen J.L."/>
            <person name="Unver T."/>
            <person name="Budak H."/>
            <person name="Gulick P.J."/>
            <person name="Galiba G."/>
            <person name="Kalapos B."/>
            <person name="Nelson D.R."/>
            <person name="Li P."/>
            <person name="You F.M."/>
            <person name="Luo M.C."/>
            <person name="Dvorak J."/>
        </authorList>
    </citation>
    <scope>NUCLEOTIDE SEQUENCE [LARGE SCALE GENOMIC DNA]</scope>
    <source>
        <strain evidence="1">cv. AL8/78</strain>
    </source>
</reference>